<feature type="region of interest" description="Disordered" evidence="1">
    <location>
        <begin position="117"/>
        <end position="136"/>
    </location>
</feature>
<keyword evidence="3" id="KW-1185">Reference proteome</keyword>
<proteinExistence type="predicted"/>
<evidence type="ECO:0000313" key="3">
    <source>
        <dbReference type="Proteomes" id="UP000299102"/>
    </source>
</evidence>
<feature type="compositionally biased region" description="Basic and acidic residues" evidence="1">
    <location>
        <begin position="1"/>
        <end position="36"/>
    </location>
</feature>
<sequence length="181" mass="20087">MEVDTKPKQPSESRQSEELSSDSWRDDSNHINKSDENEFTQVPKRKSRQPRLFATYGPAYIRLFGKKSPASTSASPVTAPCPPRVAAPASPAIIQLVKETYYSTSWRTIGKSNFQDAPASHKIKAPKTVKSSQPSKAVNSKVPIATTIAIDEANVIVPPTPKKLQRPPLLFMHDKGRWSEF</sequence>
<gene>
    <name evidence="2" type="ORF">EVAR_90995_1</name>
</gene>
<protein>
    <submittedName>
        <fullName evidence="2">Uncharacterized protein</fullName>
    </submittedName>
</protein>
<dbReference type="AlphaFoldDB" id="A0A4C1Z0B6"/>
<evidence type="ECO:0000313" key="2">
    <source>
        <dbReference type="EMBL" id="GBP81768.1"/>
    </source>
</evidence>
<accession>A0A4C1Z0B6</accession>
<comment type="caution">
    <text evidence="2">The sequence shown here is derived from an EMBL/GenBank/DDBJ whole genome shotgun (WGS) entry which is preliminary data.</text>
</comment>
<dbReference type="EMBL" id="BGZK01001529">
    <property type="protein sequence ID" value="GBP81768.1"/>
    <property type="molecule type" value="Genomic_DNA"/>
</dbReference>
<dbReference type="Proteomes" id="UP000299102">
    <property type="component" value="Unassembled WGS sequence"/>
</dbReference>
<reference evidence="2 3" key="1">
    <citation type="journal article" date="2019" name="Commun. Biol.">
        <title>The bagworm genome reveals a unique fibroin gene that provides high tensile strength.</title>
        <authorList>
            <person name="Kono N."/>
            <person name="Nakamura H."/>
            <person name="Ohtoshi R."/>
            <person name="Tomita M."/>
            <person name="Numata K."/>
            <person name="Arakawa K."/>
        </authorList>
    </citation>
    <scope>NUCLEOTIDE SEQUENCE [LARGE SCALE GENOMIC DNA]</scope>
</reference>
<organism evidence="2 3">
    <name type="scientific">Eumeta variegata</name>
    <name type="common">Bagworm moth</name>
    <name type="synonym">Eumeta japonica</name>
    <dbReference type="NCBI Taxonomy" id="151549"/>
    <lineage>
        <taxon>Eukaryota</taxon>
        <taxon>Metazoa</taxon>
        <taxon>Ecdysozoa</taxon>
        <taxon>Arthropoda</taxon>
        <taxon>Hexapoda</taxon>
        <taxon>Insecta</taxon>
        <taxon>Pterygota</taxon>
        <taxon>Neoptera</taxon>
        <taxon>Endopterygota</taxon>
        <taxon>Lepidoptera</taxon>
        <taxon>Glossata</taxon>
        <taxon>Ditrysia</taxon>
        <taxon>Tineoidea</taxon>
        <taxon>Psychidae</taxon>
        <taxon>Oiketicinae</taxon>
        <taxon>Eumeta</taxon>
    </lineage>
</organism>
<evidence type="ECO:0000256" key="1">
    <source>
        <dbReference type="SAM" id="MobiDB-lite"/>
    </source>
</evidence>
<name>A0A4C1Z0B6_EUMVA</name>
<feature type="region of interest" description="Disordered" evidence="1">
    <location>
        <begin position="1"/>
        <end position="51"/>
    </location>
</feature>